<accession>A0ABX4UNW9</accession>
<protein>
    <submittedName>
        <fullName evidence="1">Uncharacterized protein</fullName>
    </submittedName>
</protein>
<evidence type="ECO:0000313" key="1">
    <source>
        <dbReference type="EMBL" id="PMB89398.1"/>
    </source>
</evidence>
<gene>
    <name evidence="1" type="ORF">CJ240_06425</name>
</gene>
<keyword evidence="2" id="KW-1185">Reference proteome</keyword>
<sequence>MIQIDDKTRDDIQAQITLRLSGKGQAIEDYLDNPSSNQPIAGLEKLASDVAAAARLTTEIADRIRYLSYQLRTLLKEEAGND</sequence>
<organism evidence="1 2">
    <name type="scientific">Varibaculum cambriense</name>
    <dbReference type="NCBI Taxonomy" id="184870"/>
    <lineage>
        <taxon>Bacteria</taxon>
        <taxon>Bacillati</taxon>
        <taxon>Actinomycetota</taxon>
        <taxon>Actinomycetes</taxon>
        <taxon>Actinomycetales</taxon>
        <taxon>Actinomycetaceae</taxon>
        <taxon>Varibaculum</taxon>
    </lineage>
</organism>
<evidence type="ECO:0000313" key="2">
    <source>
        <dbReference type="Proteomes" id="UP000243201"/>
    </source>
</evidence>
<name>A0ABX4UNW9_9ACTO</name>
<dbReference type="Proteomes" id="UP000243201">
    <property type="component" value="Unassembled WGS sequence"/>
</dbReference>
<dbReference type="EMBL" id="PNGC01000002">
    <property type="protein sequence ID" value="PMB89398.1"/>
    <property type="molecule type" value="Genomic_DNA"/>
</dbReference>
<dbReference type="RefSeq" id="WP_102184401.1">
    <property type="nucleotide sequence ID" value="NZ_PNGC01000002.1"/>
</dbReference>
<comment type="caution">
    <text evidence="1">The sequence shown here is derived from an EMBL/GenBank/DDBJ whole genome shotgun (WGS) entry which is preliminary data.</text>
</comment>
<proteinExistence type="predicted"/>
<reference evidence="1 2" key="1">
    <citation type="submission" date="2017-09" db="EMBL/GenBank/DDBJ databases">
        <title>Bacterial strain isolated from the female urinary microbiota.</title>
        <authorList>
            <person name="Thomas-White K."/>
            <person name="Kumar N."/>
            <person name="Forster S."/>
            <person name="Putonti C."/>
            <person name="Lawley T."/>
            <person name="Wolfe A.J."/>
        </authorList>
    </citation>
    <scope>NUCLEOTIDE SEQUENCE [LARGE SCALE GENOMIC DNA]</scope>
    <source>
        <strain evidence="1 2">UMB0744</strain>
    </source>
</reference>